<evidence type="ECO:0000313" key="3">
    <source>
        <dbReference type="Proteomes" id="UP000318053"/>
    </source>
</evidence>
<feature type="region of interest" description="Disordered" evidence="1">
    <location>
        <begin position="1"/>
        <end position="40"/>
    </location>
</feature>
<evidence type="ECO:0000313" key="2">
    <source>
        <dbReference type="EMBL" id="TWT73403.1"/>
    </source>
</evidence>
<gene>
    <name evidence="2" type="ORF">CA85_18730</name>
</gene>
<comment type="caution">
    <text evidence="2">The sequence shown here is derived from an EMBL/GenBank/DDBJ whole genome shotgun (WGS) entry which is preliminary data.</text>
</comment>
<proteinExistence type="predicted"/>
<evidence type="ECO:0000256" key="1">
    <source>
        <dbReference type="SAM" id="MobiDB-lite"/>
    </source>
</evidence>
<sequence>MGADPNTSRQSAAPVAGVPRALGPGVSVQIPKRGKTASPKSDNVLAIGLLVKIQKIADRAATGGGCMPEFMSWQGLRDDSGLLTVLDAESELLQLASEIHIDDSDGR</sequence>
<organism evidence="2 3">
    <name type="scientific">Allorhodopirellula solitaria</name>
    <dbReference type="NCBI Taxonomy" id="2527987"/>
    <lineage>
        <taxon>Bacteria</taxon>
        <taxon>Pseudomonadati</taxon>
        <taxon>Planctomycetota</taxon>
        <taxon>Planctomycetia</taxon>
        <taxon>Pirellulales</taxon>
        <taxon>Pirellulaceae</taxon>
        <taxon>Allorhodopirellula</taxon>
    </lineage>
</organism>
<dbReference type="EMBL" id="SJPK01000003">
    <property type="protein sequence ID" value="TWT73403.1"/>
    <property type="molecule type" value="Genomic_DNA"/>
</dbReference>
<dbReference type="AlphaFoldDB" id="A0A5C5YF24"/>
<protein>
    <submittedName>
        <fullName evidence="2">Uncharacterized protein</fullName>
    </submittedName>
</protein>
<feature type="compositionally biased region" description="Polar residues" evidence="1">
    <location>
        <begin position="1"/>
        <end position="11"/>
    </location>
</feature>
<name>A0A5C5YF24_9BACT</name>
<accession>A0A5C5YF24</accession>
<dbReference type="Proteomes" id="UP000318053">
    <property type="component" value="Unassembled WGS sequence"/>
</dbReference>
<reference evidence="2 3" key="1">
    <citation type="submission" date="2019-02" db="EMBL/GenBank/DDBJ databases">
        <title>Deep-cultivation of Planctomycetes and their phenomic and genomic characterization uncovers novel biology.</title>
        <authorList>
            <person name="Wiegand S."/>
            <person name="Jogler M."/>
            <person name="Boedeker C."/>
            <person name="Pinto D."/>
            <person name="Vollmers J."/>
            <person name="Rivas-Marin E."/>
            <person name="Kohn T."/>
            <person name="Peeters S.H."/>
            <person name="Heuer A."/>
            <person name="Rast P."/>
            <person name="Oberbeckmann S."/>
            <person name="Bunk B."/>
            <person name="Jeske O."/>
            <person name="Meyerdierks A."/>
            <person name="Storesund J.E."/>
            <person name="Kallscheuer N."/>
            <person name="Luecker S."/>
            <person name="Lage O.M."/>
            <person name="Pohl T."/>
            <person name="Merkel B.J."/>
            <person name="Hornburger P."/>
            <person name="Mueller R.-W."/>
            <person name="Bruemmer F."/>
            <person name="Labrenz M."/>
            <person name="Spormann A.M."/>
            <person name="Op Den Camp H."/>
            <person name="Overmann J."/>
            <person name="Amann R."/>
            <person name="Jetten M.S.M."/>
            <person name="Mascher T."/>
            <person name="Medema M.H."/>
            <person name="Devos D.P."/>
            <person name="Kaster A.-K."/>
            <person name="Ovreas L."/>
            <person name="Rohde M."/>
            <person name="Galperin M.Y."/>
            <person name="Jogler C."/>
        </authorList>
    </citation>
    <scope>NUCLEOTIDE SEQUENCE [LARGE SCALE GENOMIC DNA]</scope>
    <source>
        <strain evidence="2 3">CA85</strain>
    </source>
</reference>
<keyword evidence="3" id="KW-1185">Reference proteome</keyword>